<dbReference type="InterPro" id="IPR002606">
    <property type="entry name" value="Riboflavin_kinase_bac"/>
</dbReference>
<organism evidence="16 17">
    <name type="scientific">Rothia nasimurium</name>
    <dbReference type="NCBI Taxonomy" id="85336"/>
    <lineage>
        <taxon>Bacteria</taxon>
        <taxon>Bacillati</taxon>
        <taxon>Actinomycetota</taxon>
        <taxon>Actinomycetes</taxon>
        <taxon>Micrococcales</taxon>
        <taxon>Micrococcaceae</taxon>
        <taxon>Rothia</taxon>
    </lineage>
</organism>
<accession>A0A1Y1RN63</accession>
<evidence type="ECO:0000256" key="9">
    <source>
        <dbReference type="ARBA" id="ARBA00022827"/>
    </source>
</evidence>
<dbReference type="EC" id="2.7.1.26" evidence="14"/>
<dbReference type="Gene3D" id="2.40.30.30">
    <property type="entry name" value="Riboflavin kinase-like"/>
    <property type="match status" value="1"/>
</dbReference>
<dbReference type="GO" id="GO:0008531">
    <property type="term" value="F:riboflavin kinase activity"/>
    <property type="evidence" value="ECO:0007669"/>
    <property type="project" value="UniProtKB-UniRule"/>
</dbReference>
<keyword evidence="7 14" id="KW-0547">Nucleotide-binding</keyword>
<dbReference type="InterPro" id="IPR015864">
    <property type="entry name" value="FAD_synthase"/>
</dbReference>
<comment type="catalytic activity">
    <reaction evidence="12 14">
        <text>riboflavin + ATP = FMN + ADP + H(+)</text>
        <dbReference type="Rhea" id="RHEA:14357"/>
        <dbReference type="ChEBI" id="CHEBI:15378"/>
        <dbReference type="ChEBI" id="CHEBI:30616"/>
        <dbReference type="ChEBI" id="CHEBI:57986"/>
        <dbReference type="ChEBI" id="CHEBI:58210"/>
        <dbReference type="ChEBI" id="CHEBI:456216"/>
        <dbReference type="EC" id="2.7.1.26"/>
    </reaction>
</comment>
<gene>
    <name evidence="16" type="ORF">A7979_07460</name>
</gene>
<comment type="catalytic activity">
    <reaction evidence="13 14">
        <text>FMN + ATP + H(+) = FAD + diphosphate</text>
        <dbReference type="Rhea" id="RHEA:17237"/>
        <dbReference type="ChEBI" id="CHEBI:15378"/>
        <dbReference type="ChEBI" id="CHEBI:30616"/>
        <dbReference type="ChEBI" id="CHEBI:33019"/>
        <dbReference type="ChEBI" id="CHEBI:57692"/>
        <dbReference type="ChEBI" id="CHEBI:58210"/>
        <dbReference type="EC" id="2.7.7.2"/>
    </reaction>
</comment>
<dbReference type="PANTHER" id="PTHR22749:SF6">
    <property type="entry name" value="RIBOFLAVIN KINASE"/>
    <property type="match status" value="1"/>
</dbReference>
<dbReference type="SMART" id="SM00904">
    <property type="entry name" value="Flavokinase"/>
    <property type="match status" value="1"/>
</dbReference>
<evidence type="ECO:0000256" key="8">
    <source>
        <dbReference type="ARBA" id="ARBA00022777"/>
    </source>
</evidence>
<dbReference type="EMBL" id="LXWF01000043">
    <property type="protein sequence ID" value="ORC15558.1"/>
    <property type="molecule type" value="Genomic_DNA"/>
</dbReference>
<dbReference type="OrthoDB" id="9803667at2"/>
<dbReference type="Pfam" id="PF01687">
    <property type="entry name" value="Flavokinase"/>
    <property type="match status" value="1"/>
</dbReference>
<dbReference type="CDD" id="cd02064">
    <property type="entry name" value="FAD_synthetase_N"/>
    <property type="match status" value="1"/>
</dbReference>
<evidence type="ECO:0000259" key="15">
    <source>
        <dbReference type="SMART" id="SM00904"/>
    </source>
</evidence>
<dbReference type="NCBIfam" id="TIGR00083">
    <property type="entry name" value="ribF"/>
    <property type="match status" value="1"/>
</dbReference>
<comment type="pathway">
    <text evidence="2 14">Cofactor biosynthesis; FMN biosynthesis; FMN from riboflavin (ATP route): step 1/1.</text>
</comment>
<evidence type="ECO:0000256" key="3">
    <source>
        <dbReference type="ARBA" id="ARBA00022630"/>
    </source>
</evidence>
<proteinExistence type="inferred from homology"/>
<dbReference type="PIRSF" id="PIRSF004491">
    <property type="entry name" value="FAD_Synth"/>
    <property type="match status" value="1"/>
</dbReference>
<keyword evidence="11" id="KW-0511">Multifunctional enzyme</keyword>
<evidence type="ECO:0000256" key="5">
    <source>
        <dbReference type="ARBA" id="ARBA00022679"/>
    </source>
</evidence>
<sequence length="318" mass="34687">MKRYTDLAQLPTGFGPTVVTLGNFDGVHIGHQKVLTTLVATARAHQLTSVAVSFDPHPARVHGPAGVHIEIMGQDDRQQLMADLGVDVYLLLHYNLAFAAQTPEEFVKRTFVDALHAQYVVIGDDVRFGKQNSGDLTTMKELGEHYGFEVLVVEDLLAHDDRRCSSTSIRKLLAEGRVKDAAAILGRPHYMSGEVVHGAARGRELGFPTANMDVDSIGLVPGDGVYAGWLIDETGTRHPVAVSVGTNPTFEGITTRQVEAHVIGRPAERVEDFDLYGQHVTLEFVDYLRGMVAYTGVEALIEQIHADVEQAKNILGIS</sequence>
<dbReference type="GO" id="GO:0003919">
    <property type="term" value="F:FMN adenylyltransferase activity"/>
    <property type="evidence" value="ECO:0007669"/>
    <property type="project" value="UniProtKB-UniRule"/>
</dbReference>
<dbReference type="FunFam" id="3.40.50.620:FF:000021">
    <property type="entry name" value="Riboflavin biosynthesis protein"/>
    <property type="match status" value="1"/>
</dbReference>
<evidence type="ECO:0000256" key="13">
    <source>
        <dbReference type="ARBA" id="ARBA00049494"/>
    </source>
</evidence>
<dbReference type="PANTHER" id="PTHR22749">
    <property type="entry name" value="RIBOFLAVIN KINASE/FMN ADENYLYLTRANSFERASE"/>
    <property type="match status" value="1"/>
</dbReference>
<dbReference type="GO" id="GO:0009231">
    <property type="term" value="P:riboflavin biosynthetic process"/>
    <property type="evidence" value="ECO:0007669"/>
    <property type="project" value="InterPro"/>
</dbReference>
<evidence type="ECO:0000256" key="4">
    <source>
        <dbReference type="ARBA" id="ARBA00022643"/>
    </source>
</evidence>
<evidence type="ECO:0000256" key="12">
    <source>
        <dbReference type="ARBA" id="ARBA00047880"/>
    </source>
</evidence>
<evidence type="ECO:0000256" key="6">
    <source>
        <dbReference type="ARBA" id="ARBA00022695"/>
    </source>
</evidence>
<dbReference type="NCBIfam" id="NF004160">
    <property type="entry name" value="PRK05627.1-3"/>
    <property type="match status" value="1"/>
</dbReference>
<dbReference type="InterPro" id="IPR015865">
    <property type="entry name" value="Riboflavin_kinase_bac/euk"/>
</dbReference>
<dbReference type="UniPathway" id="UPA00276">
    <property type="reaction ID" value="UER00406"/>
</dbReference>
<dbReference type="Gene3D" id="3.40.50.620">
    <property type="entry name" value="HUPs"/>
    <property type="match status" value="1"/>
</dbReference>
<dbReference type="SUPFAM" id="SSF52374">
    <property type="entry name" value="Nucleotidylyl transferase"/>
    <property type="match status" value="1"/>
</dbReference>
<keyword evidence="17" id="KW-1185">Reference proteome</keyword>
<dbReference type="InterPro" id="IPR023465">
    <property type="entry name" value="Riboflavin_kinase_dom_sf"/>
</dbReference>
<dbReference type="GO" id="GO:0005524">
    <property type="term" value="F:ATP binding"/>
    <property type="evidence" value="ECO:0007669"/>
    <property type="project" value="UniProtKB-UniRule"/>
</dbReference>
<dbReference type="GO" id="GO:0009398">
    <property type="term" value="P:FMN biosynthetic process"/>
    <property type="evidence" value="ECO:0007669"/>
    <property type="project" value="UniProtKB-UniRule"/>
</dbReference>
<evidence type="ECO:0000256" key="2">
    <source>
        <dbReference type="ARBA" id="ARBA00005201"/>
    </source>
</evidence>
<name>A0A1Y1RN63_9MICC</name>
<dbReference type="Proteomes" id="UP000192359">
    <property type="component" value="Unassembled WGS sequence"/>
</dbReference>
<keyword evidence="9 14" id="KW-0274">FAD</keyword>
<keyword evidence="3 14" id="KW-0285">Flavoprotein</keyword>
<evidence type="ECO:0000313" key="17">
    <source>
        <dbReference type="Proteomes" id="UP000192359"/>
    </source>
</evidence>
<dbReference type="InterPro" id="IPR014729">
    <property type="entry name" value="Rossmann-like_a/b/a_fold"/>
</dbReference>
<reference evidence="16 17" key="1">
    <citation type="submission" date="2016-05" db="EMBL/GenBank/DDBJ databases">
        <title>Draft genome sequence of a porcine commensal Rothia nasimurium.</title>
        <authorList>
            <person name="Gaiser R.A."/>
            <person name="Van Baarlen P."/>
            <person name="Wells J.M."/>
        </authorList>
    </citation>
    <scope>NUCLEOTIDE SEQUENCE [LARGE SCALE GENOMIC DNA]</scope>
    <source>
        <strain evidence="16 17">PT-32</strain>
    </source>
</reference>
<dbReference type="InterPro" id="IPR023468">
    <property type="entry name" value="Riboflavin_kinase"/>
</dbReference>
<keyword evidence="10 14" id="KW-0067">ATP-binding</keyword>
<evidence type="ECO:0000313" key="16">
    <source>
        <dbReference type="EMBL" id="ORC15558.1"/>
    </source>
</evidence>
<keyword evidence="4 14" id="KW-0288">FMN</keyword>
<dbReference type="GO" id="GO:0006747">
    <property type="term" value="P:FAD biosynthetic process"/>
    <property type="evidence" value="ECO:0007669"/>
    <property type="project" value="UniProtKB-UniRule"/>
</dbReference>
<comment type="pathway">
    <text evidence="1 14">Cofactor biosynthesis; FAD biosynthesis; FAD from FMN: step 1/1.</text>
</comment>
<dbReference type="Pfam" id="PF06574">
    <property type="entry name" value="FAD_syn"/>
    <property type="match status" value="1"/>
</dbReference>
<dbReference type="RefSeq" id="WP_083093530.1">
    <property type="nucleotide sequence ID" value="NZ_LXWF01000043.1"/>
</dbReference>
<protein>
    <recommendedName>
        <fullName evidence="14">Riboflavin biosynthesis protein</fullName>
    </recommendedName>
    <domain>
        <recommendedName>
            <fullName evidence="14">Riboflavin kinase</fullName>
            <ecNumber evidence="14">2.7.1.26</ecNumber>
        </recommendedName>
        <alternativeName>
            <fullName evidence="14">Flavokinase</fullName>
        </alternativeName>
    </domain>
    <domain>
        <recommendedName>
            <fullName evidence="14">FMN adenylyltransferase</fullName>
            <ecNumber evidence="14">2.7.7.2</ecNumber>
        </recommendedName>
        <alternativeName>
            <fullName evidence="14">FAD pyrophosphorylase</fullName>
        </alternativeName>
        <alternativeName>
            <fullName evidence="14">FAD synthase</fullName>
        </alternativeName>
    </domain>
</protein>
<evidence type="ECO:0000256" key="10">
    <source>
        <dbReference type="ARBA" id="ARBA00022840"/>
    </source>
</evidence>
<evidence type="ECO:0000256" key="7">
    <source>
        <dbReference type="ARBA" id="ARBA00022741"/>
    </source>
</evidence>
<feature type="domain" description="Riboflavin kinase" evidence="15">
    <location>
        <begin position="184"/>
        <end position="316"/>
    </location>
</feature>
<comment type="caution">
    <text evidence="16">The sequence shown here is derived from an EMBL/GenBank/DDBJ whole genome shotgun (WGS) entry which is preliminary data.</text>
</comment>
<keyword evidence="6 14" id="KW-0548">Nucleotidyltransferase</keyword>
<dbReference type="EC" id="2.7.7.2" evidence="14"/>
<keyword evidence="5 14" id="KW-0808">Transferase</keyword>
<evidence type="ECO:0000256" key="1">
    <source>
        <dbReference type="ARBA" id="ARBA00004726"/>
    </source>
</evidence>
<dbReference type="SUPFAM" id="SSF82114">
    <property type="entry name" value="Riboflavin kinase-like"/>
    <property type="match status" value="1"/>
</dbReference>
<keyword evidence="8 14" id="KW-0418">Kinase</keyword>
<evidence type="ECO:0000256" key="11">
    <source>
        <dbReference type="ARBA" id="ARBA00023268"/>
    </source>
</evidence>
<dbReference type="UniPathway" id="UPA00277">
    <property type="reaction ID" value="UER00407"/>
</dbReference>
<evidence type="ECO:0000256" key="14">
    <source>
        <dbReference type="PIRNR" id="PIRNR004491"/>
    </source>
</evidence>
<comment type="similarity">
    <text evidence="14">Belongs to the ribF family.</text>
</comment>
<dbReference type="AlphaFoldDB" id="A0A1Y1RN63"/>